<keyword evidence="2" id="KW-1185">Reference proteome</keyword>
<gene>
    <name evidence="1" type="ORF">BKP64_06145</name>
</gene>
<dbReference type="STRING" id="1874317.BKP64_06145"/>
<sequence>MSSACYSQETRDSTVYVAGSGNTSLDQHLLSLLQQQLGENANLIPVSDDQVAMIRDTPIVTIGPSAFSRVRQANRDAPILAMLVKKDFIDGFASRSPGQVSGIFYDVPLIRQAVAGQVILPHATKIALLATTDSVELYEPLIDQLAAFRMTARMFVVNSDDDLIPTLVRALSYGDFLLAAPDDAIYNPRTIKHILLTAYRRNKIVIGPSQAYVRVGSLASNYAPFSAMVKKASGFIKEYYANGQLPSPAYPDLYRVEINRQVARSLNIPLPERAEVEAAVNETLNEHGGADVE</sequence>
<dbReference type="OrthoDB" id="9178917at2"/>
<proteinExistence type="predicted"/>
<dbReference type="InterPro" id="IPR007487">
    <property type="entry name" value="ABC_transpt-TYRBP-like"/>
</dbReference>
<evidence type="ECO:0000313" key="1">
    <source>
        <dbReference type="EMBL" id="AOY90179.1"/>
    </source>
</evidence>
<dbReference type="Proteomes" id="UP000177445">
    <property type="component" value="Chromosome"/>
</dbReference>
<dbReference type="PANTHER" id="PTHR35271:SF1">
    <property type="entry name" value="ABC TRANSPORTER, SUBSTRATE-BINDING LIPOPROTEIN"/>
    <property type="match status" value="1"/>
</dbReference>
<dbReference type="Gene3D" id="3.40.50.2300">
    <property type="match status" value="2"/>
</dbReference>
<name>A0A1D9GRC2_9GAMM</name>
<dbReference type="EMBL" id="CP017715">
    <property type="protein sequence ID" value="AOY90179.1"/>
    <property type="molecule type" value="Genomic_DNA"/>
</dbReference>
<dbReference type="PANTHER" id="PTHR35271">
    <property type="entry name" value="ABC TRANSPORTER, SUBSTRATE-BINDING LIPOPROTEIN-RELATED"/>
    <property type="match status" value="1"/>
</dbReference>
<organism evidence="1 2">
    <name type="scientific">Marinobacter salinus</name>
    <dbReference type="NCBI Taxonomy" id="1874317"/>
    <lineage>
        <taxon>Bacteria</taxon>
        <taxon>Pseudomonadati</taxon>
        <taxon>Pseudomonadota</taxon>
        <taxon>Gammaproteobacteria</taxon>
        <taxon>Pseudomonadales</taxon>
        <taxon>Marinobacteraceae</taxon>
        <taxon>Marinobacter</taxon>
    </lineage>
</organism>
<accession>A0A1D9GRC2</accession>
<reference evidence="1 2" key="1">
    <citation type="submission" date="2016-10" db="EMBL/GenBank/DDBJ databases">
        <title>Marinobacter salinus sp. nov., a moderately halophilic bacterium isolated from a tidal flat environment.</title>
        <authorList>
            <person name="Park S.-J."/>
        </authorList>
    </citation>
    <scope>NUCLEOTIDE SEQUENCE [LARGE SCALE GENOMIC DNA]</scope>
    <source>
        <strain evidence="1 2">Hb8</strain>
    </source>
</reference>
<dbReference type="AlphaFoldDB" id="A0A1D9GRC2"/>
<dbReference type="KEGG" id="msq:BKP64_06145"/>
<protein>
    <submittedName>
        <fullName evidence="1">ABC transporter substrate-binding protein</fullName>
    </submittedName>
</protein>
<evidence type="ECO:0000313" key="2">
    <source>
        <dbReference type="Proteomes" id="UP000177445"/>
    </source>
</evidence>